<proteinExistence type="predicted"/>
<reference evidence="2 3" key="1">
    <citation type="submission" date="2016-08" db="EMBL/GenBank/DDBJ databases">
        <authorList>
            <person name="Seilhamer J.J."/>
        </authorList>
    </citation>
    <scope>NUCLEOTIDE SEQUENCE [LARGE SCALE GENOMIC DNA]</scope>
    <source>
        <strain evidence="2 3">VC14762</strain>
    </source>
</reference>
<gene>
    <name evidence="2" type="ORF">A8E72_30645</name>
</gene>
<evidence type="ECO:0000313" key="3">
    <source>
        <dbReference type="Proteomes" id="UP000188543"/>
    </source>
</evidence>
<evidence type="ECO:0000313" key="2">
    <source>
        <dbReference type="EMBL" id="ONU77747.1"/>
    </source>
</evidence>
<feature type="transmembrane region" description="Helical" evidence="1">
    <location>
        <begin position="41"/>
        <end position="64"/>
    </location>
</feature>
<organism evidence="2 3">
    <name type="scientific">Burkholderia cenocepacia</name>
    <dbReference type="NCBI Taxonomy" id="95486"/>
    <lineage>
        <taxon>Bacteria</taxon>
        <taxon>Pseudomonadati</taxon>
        <taxon>Pseudomonadota</taxon>
        <taxon>Betaproteobacteria</taxon>
        <taxon>Burkholderiales</taxon>
        <taxon>Burkholderiaceae</taxon>
        <taxon>Burkholderia</taxon>
        <taxon>Burkholderia cepacia complex</taxon>
    </lineage>
</organism>
<comment type="caution">
    <text evidence="2">The sequence shown here is derived from an EMBL/GenBank/DDBJ whole genome shotgun (WGS) entry which is preliminary data.</text>
</comment>
<keyword evidence="1" id="KW-0472">Membrane</keyword>
<dbReference type="Proteomes" id="UP000188543">
    <property type="component" value="Unassembled WGS sequence"/>
</dbReference>
<dbReference type="AlphaFoldDB" id="A0A1V2VV68"/>
<accession>A0A1V2VV68</accession>
<protein>
    <submittedName>
        <fullName evidence="2">Uncharacterized protein</fullName>
    </submittedName>
</protein>
<keyword evidence="1" id="KW-1133">Transmembrane helix</keyword>
<keyword evidence="1" id="KW-0812">Transmembrane</keyword>
<dbReference type="RefSeq" id="WP_077176626.1">
    <property type="nucleotide sequence ID" value="NZ_MUTB01000063.1"/>
</dbReference>
<sequence length="156" mass="16387">MEQNAQPVAAEVPAVAAPVATPAAAPAAAPQPAPSQPPSQFMTVLTTALVSTVFTLVALAPVAYSIYKHTPPQVATVDLQKLVEEDQKRLLDLIGVGGSADKQQLAEKMTADFAKKLSVVVDELGKECHCVVVNKAALLAGTATDYTDIVRERIKK</sequence>
<evidence type="ECO:0000256" key="1">
    <source>
        <dbReference type="SAM" id="Phobius"/>
    </source>
</evidence>
<dbReference type="EMBL" id="MUTJ01000092">
    <property type="protein sequence ID" value="ONU77747.1"/>
    <property type="molecule type" value="Genomic_DNA"/>
</dbReference>
<name>A0A1V2VV68_9BURK</name>